<keyword evidence="1" id="KW-0833">Ubl conjugation pathway</keyword>
<gene>
    <name evidence="4" type="primary">LOC112272527</name>
    <name evidence="3" type="ORF">BRADI_4g14761v3</name>
</gene>
<dbReference type="PANTHER" id="PTHR22975:SF19">
    <property type="entry name" value="EXPRESSED PROTEIN"/>
    <property type="match status" value="1"/>
</dbReference>
<keyword evidence="2" id="KW-0378">Hydrolase</keyword>
<proteinExistence type="predicted"/>
<reference evidence="3" key="2">
    <citation type="submission" date="2017-06" db="EMBL/GenBank/DDBJ databases">
        <title>WGS assembly of Brachypodium distachyon.</title>
        <authorList>
            <consortium name="The International Brachypodium Initiative"/>
            <person name="Lucas S."/>
            <person name="Harmon-Smith M."/>
            <person name="Lail K."/>
            <person name="Tice H."/>
            <person name="Grimwood J."/>
            <person name="Bruce D."/>
            <person name="Barry K."/>
            <person name="Shu S."/>
            <person name="Lindquist E."/>
            <person name="Wang M."/>
            <person name="Pitluck S."/>
            <person name="Vogel J.P."/>
            <person name="Garvin D.F."/>
            <person name="Mockler T.C."/>
            <person name="Schmutz J."/>
            <person name="Rokhsar D."/>
            <person name="Bevan M.W."/>
        </authorList>
    </citation>
    <scope>NUCLEOTIDE SEQUENCE</scope>
    <source>
        <strain evidence="3">Bd21</strain>
    </source>
</reference>
<dbReference type="GeneID" id="112272527"/>
<reference evidence="3 4" key="1">
    <citation type="journal article" date="2010" name="Nature">
        <title>Genome sequencing and analysis of the model grass Brachypodium distachyon.</title>
        <authorList>
            <consortium name="International Brachypodium Initiative"/>
        </authorList>
    </citation>
    <scope>NUCLEOTIDE SEQUENCE [LARGE SCALE GENOMIC DNA]</scope>
    <source>
        <strain evidence="3 4">Bd21</strain>
    </source>
</reference>
<keyword evidence="5" id="KW-1185">Reference proteome</keyword>
<sequence>MASTSSCQESVIVFNKHGADKDLFNFSLIIQSLCNLRHFRDKFLTEPLVWAPSVDNPCMAQIFYEIFSSWEKNEHYLTNILLNYMKTLLCGLAACTSFYEKLQVRKFFASEIVATILIGSHMSETSSRFSFNKVTERQVVNPITCGDCICPTHKLFGIKFEAQMSCGCGKSSDGYLYTTLFHKLDAGSPQTTKIKSFADLPVLLDEQFCKENNCKDCEDLQAVELSLSNTAHFITMR</sequence>
<evidence type="ECO:0000313" key="4">
    <source>
        <dbReference type="EnsemblPlants" id="KQJ87994"/>
    </source>
</evidence>
<protein>
    <submittedName>
        <fullName evidence="3 4">Uncharacterized protein</fullName>
    </submittedName>
</protein>
<dbReference type="AlphaFoldDB" id="A0A0Q3H3I5"/>
<dbReference type="EMBL" id="CM000883">
    <property type="protein sequence ID" value="PNT63366.1"/>
    <property type="molecule type" value="Genomic_DNA"/>
</dbReference>
<evidence type="ECO:0000256" key="2">
    <source>
        <dbReference type="ARBA" id="ARBA00022801"/>
    </source>
</evidence>
<dbReference type="EnsemblPlants" id="PNT63367">
    <property type="protein sequence ID" value="PNT63367"/>
    <property type="gene ID" value="BRADI_4g14761v3"/>
</dbReference>
<dbReference type="EMBL" id="CM000883">
    <property type="protein sequence ID" value="PNT63367.1"/>
    <property type="molecule type" value="Genomic_DNA"/>
</dbReference>
<dbReference type="Gramene" id="PNT63366">
    <property type="protein sequence ID" value="PNT63366"/>
    <property type="gene ID" value="BRADI_4g14761v3"/>
</dbReference>
<dbReference type="KEGG" id="bdi:112272527"/>
<dbReference type="OrthoDB" id="653393at2759"/>
<evidence type="ECO:0000313" key="5">
    <source>
        <dbReference type="Proteomes" id="UP000008810"/>
    </source>
</evidence>
<dbReference type="EnsemblPlants" id="PNT63366">
    <property type="protein sequence ID" value="PNT63366"/>
    <property type="gene ID" value="BRADI_4g14761v3"/>
</dbReference>
<reference evidence="4" key="3">
    <citation type="submission" date="2018-08" db="UniProtKB">
        <authorList>
            <consortium name="EnsemblPlants"/>
        </authorList>
    </citation>
    <scope>IDENTIFICATION</scope>
    <source>
        <strain evidence="4">cv. Bd21</strain>
    </source>
</reference>
<dbReference type="STRING" id="15368.A0A0Q3H3I5"/>
<organism evidence="3">
    <name type="scientific">Brachypodium distachyon</name>
    <name type="common">Purple false brome</name>
    <name type="synonym">Trachynia distachya</name>
    <dbReference type="NCBI Taxonomy" id="15368"/>
    <lineage>
        <taxon>Eukaryota</taxon>
        <taxon>Viridiplantae</taxon>
        <taxon>Streptophyta</taxon>
        <taxon>Embryophyta</taxon>
        <taxon>Tracheophyta</taxon>
        <taxon>Spermatophyta</taxon>
        <taxon>Magnoliopsida</taxon>
        <taxon>Liliopsida</taxon>
        <taxon>Poales</taxon>
        <taxon>Poaceae</taxon>
        <taxon>BOP clade</taxon>
        <taxon>Pooideae</taxon>
        <taxon>Stipodae</taxon>
        <taxon>Brachypodieae</taxon>
        <taxon>Brachypodium</taxon>
    </lineage>
</organism>
<dbReference type="EnsemblPlants" id="KQJ87994">
    <property type="protein sequence ID" value="KQJ87994"/>
    <property type="gene ID" value="BRADI_4g14761v3"/>
</dbReference>
<evidence type="ECO:0000313" key="3">
    <source>
        <dbReference type="EMBL" id="KQJ87994.1"/>
    </source>
</evidence>
<dbReference type="EMBL" id="CM000883">
    <property type="protein sequence ID" value="KQJ87994.1"/>
    <property type="molecule type" value="Genomic_DNA"/>
</dbReference>
<dbReference type="PANTHER" id="PTHR22975">
    <property type="entry name" value="UBIQUITIN SPECIFIC PROTEINASE"/>
    <property type="match status" value="1"/>
</dbReference>
<dbReference type="GO" id="GO:0016787">
    <property type="term" value="F:hydrolase activity"/>
    <property type="evidence" value="ECO:0007669"/>
    <property type="project" value="UniProtKB-KW"/>
</dbReference>
<accession>A0A0Q3H3I5</accession>
<dbReference type="InterPro" id="IPR052398">
    <property type="entry name" value="Ubiquitin_hydrolase_53/54"/>
</dbReference>
<dbReference type="Gramene" id="KQJ87994">
    <property type="protein sequence ID" value="KQJ87994"/>
    <property type="gene ID" value="BRADI_4g14761v3"/>
</dbReference>
<dbReference type="RefSeq" id="XP_024319390.1">
    <property type="nucleotide sequence ID" value="XM_024463622.1"/>
</dbReference>
<evidence type="ECO:0000256" key="1">
    <source>
        <dbReference type="ARBA" id="ARBA00022786"/>
    </source>
</evidence>
<dbReference type="Proteomes" id="UP000008810">
    <property type="component" value="Chromosome 4"/>
</dbReference>
<dbReference type="Gramene" id="PNT63367">
    <property type="protein sequence ID" value="PNT63367"/>
    <property type="gene ID" value="BRADI_4g14761v3"/>
</dbReference>
<name>A0A0Q3H3I5_BRADI</name>